<evidence type="ECO:0000256" key="5">
    <source>
        <dbReference type="ARBA" id="ARBA00022989"/>
    </source>
</evidence>
<feature type="domain" description="Major facilitator superfamily (MFS) profile" evidence="9">
    <location>
        <begin position="31"/>
        <end position="488"/>
    </location>
</feature>
<dbReference type="InterPro" id="IPR036259">
    <property type="entry name" value="MFS_trans_sf"/>
</dbReference>
<evidence type="ECO:0000256" key="6">
    <source>
        <dbReference type="ARBA" id="ARBA00023136"/>
    </source>
</evidence>
<dbReference type="EMBL" id="JAMTCJ010000001">
    <property type="protein sequence ID" value="MCP2174986.1"/>
    <property type="molecule type" value="Genomic_DNA"/>
</dbReference>
<evidence type="ECO:0000313" key="10">
    <source>
        <dbReference type="EMBL" id="MCP2174986.1"/>
    </source>
</evidence>
<keyword evidence="6 8" id="KW-0472">Membrane</keyword>
<sequence length="500" mass="51691">MGERVSDATEAHQHTSDAASSPSNYARRWLVLSIIAITQLMIVLDATIVNIALPQAQADLQISDGARTWVVTAYALAFGALLLLGGRISDYWGRKRSFVVGMAGFAIASAIGGLAQAPWQLFLARGGQGVFAALLAPAALAILTVTFTDPKERSTAFGVFGAIAGGGAAVGLLLGGVLTEYANWRWCLLVNVPVVAVAIIAALLVVKESKAHGDTRYDLPGAILVALGLGSLVYGFTKAEDGWGQASTVSFIVAGVVLLIVFGFVESRSANPLLPLRILFHRDRGPAFFGSAVAGTVLVGATLFLTFYFQIVLEMSPVISGVASLPITGGILITAGVASALAPRIGPKPLMTVGPIISVIGLVLLTQIGVDTSYWSHVLPGLVLLGLGLGLLIIPQQNVALIGVPDHDAGAASALINASLQIGGALGAAVFTTVYASGKSSYLEDNPARSMFNAFSAEVSGYTNVFALAAIFVALVTPVVFFLVRAKKDDLPTDAAVPVG</sequence>
<dbReference type="PANTHER" id="PTHR42718:SF46">
    <property type="entry name" value="BLR6921 PROTEIN"/>
    <property type="match status" value="1"/>
</dbReference>
<dbReference type="SUPFAM" id="SSF103473">
    <property type="entry name" value="MFS general substrate transporter"/>
    <property type="match status" value="1"/>
</dbReference>
<feature type="transmembrane region" description="Helical" evidence="8">
    <location>
        <begin position="415"/>
        <end position="436"/>
    </location>
</feature>
<dbReference type="Gene3D" id="1.20.1720.10">
    <property type="entry name" value="Multidrug resistance protein D"/>
    <property type="match status" value="1"/>
</dbReference>
<dbReference type="PROSITE" id="PS50850">
    <property type="entry name" value="MFS"/>
    <property type="match status" value="1"/>
</dbReference>
<comment type="caution">
    <text evidence="10">The sequence shown here is derived from an EMBL/GenBank/DDBJ whole genome shotgun (WGS) entry which is preliminary data.</text>
</comment>
<dbReference type="Pfam" id="PF07690">
    <property type="entry name" value="MFS_1"/>
    <property type="match status" value="1"/>
</dbReference>
<dbReference type="InterPro" id="IPR020846">
    <property type="entry name" value="MFS_dom"/>
</dbReference>
<feature type="transmembrane region" description="Helical" evidence="8">
    <location>
        <begin position="98"/>
        <end position="117"/>
    </location>
</feature>
<comment type="subcellular location">
    <subcellularLocation>
        <location evidence="1">Cell membrane</location>
        <topology evidence="1">Multi-pass membrane protein</topology>
    </subcellularLocation>
</comment>
<feature type="transmembrane region" description="Helical" evidence="8">
    <location>
        <begin position="286"/>
        <end position="311"/>
    </location>
</feature>
<evidence type="ECO:0000256" key="8">
    <source>
        <dbReference type="SAM" id="Phobius"/>
    </source>
</evidence>
<feature type="transmembrane region" description="Helical" evidence="8">
    <location>
        <begin position="155"/>
        <end position="177"/>
    </location>
</feature>
<feature type="transmembrane region" description="Helical" evidence="8">
    <location>
        <begin position="350"/>
        <end position="368"/>
    </location>
</feature>
<feature type="transmembrane region" description="Helical" evidence="8">
    <location>
        <begin position="465"/>
        <end position="484"/>
    </location>
</feature>
<feature type="transmembrane region" description="Helical" evidence="8">
    <location>
        <begin position="29"/>
        <end position="53"/>
    </location>
</feature>
<organism evidence="10 11">
    <name type="scientific">Williamsia maris</name>
    <dbReference type="NCBI Taxonomy" id="72806"/>
    <lineage>
        <taxon>Bacteria</taxon>
        <taxon>Bacillati</taxon>
        <taxon>Actinomycetota</taxon>
        <taxon>Actinomycetes</taxon>
        <taxon>Mycobacteriales</taxon>
        <taxon>Nocardiaceae</taxon>
        <taxon>Williamsia</taxon>
    </lineage>
</organism>
<accession>A0ABT1HBC3</accession>
<dbReference type="Gene3D" id="1.20.1250.20">
    <property type="entry name" value="MFS general substrate transporter like domains"/>
    <property type="match status" value="1"/>
</dbReference>
<evidence type="ECO:0000259" key="9">
    <source>
        <dbReference type="PROSITE" id="PS50850"/>
    </source>
</evidence>
<name>A0ABT1HBC3_9NOCA</name>
<dbReference type="PROSITE" id="PS00216">
    <property type="entry name" value="SUGAR_TRANSPORT_1"/>
    <property type="match status" value="1"/>
</dbReference>
<keyword evidence="4 8" id="KW-0812">Transmembrane</keyword>
<feature type="transmembrane region" description="Helical" evidence="8">
    <location>
        <begin position="129"/>
        <end position="148"/>
    </location>
</feature>
<keyword evidence="11" id="KW-1185">Reference proteome</keyword>
<feature type="transmembrane region" description="Helical" evidence="8">
    <location>
        <begin position="65"/>
        <end position="86"/>
    </location>
</feature>
<evidence type="ECO:0000256" key="2">
    <source>
        <dbReference type="ARBA" id="ARBA00022448"/>
    </source>
</evidence>
<feature type="transmembrane region" description="Helical" evidence="8">
    <location>
        <begin position="217"/>
        <end position="237"/>
    </location>
</feature>
<evidence type="ECO:0000256" key="1">
    <source>
        <dbReference type="ARBA" id="ARBA00004651"/>
    </source>
</evidence>
<feature type="compositionally biased region" description="Basic and acidic residues" evidence="7">
    <location>
        <begin position="1"/>
        <end position="15"/>
    </location>
</feature>
<gene>
    <name evidence="10" type="ORF">LX13_000793</name>
</gene>
<evidence type="ECO:0000256" key="7">
    <source>
        <dbReference type="SAM" id="MobiDB-lite"/>
    </source>
</evidence>
<keyword evidence="3" id="KW-1003">Cell membrane</keyword>
<dbReference type="PRINTS" id="PR01036">
    <property type="entry name" value="TCRTETB"/>
</dbReference>
<evidence type="ECO:0000313" key="11">
    <source>
        <dbReference type="Proteomes" id="UP001206895"/>
    </source>
</evidence>
<feature type="transmembrane region" description="Helical" evidence="8">
    <location>
        <begin position="374"/>
        <end position="394"/>
    </location>
</feature>
<evidence type="ECO:0000256" key="3">
    <source>
        <dbReference type="ARBA" id="ARBA00022475"/>
    </source>
</evidence>
<proteinExistence type="predicted"/>
<feature type="transmembrane region" description="Helical" evidence="8">
    <location>
        <begin position="317"/>
        <end position="338"/>
    </location>
</feature>
<feature type="region of interest" description="Disordered" evidence="7">
    <location>
        <begin position="1"/>
        <end position="20"/>
    </location>
</feature>
<dbReference type="PANTHER" id="PTHR42718">
    <property type="entry name" value="MAJOR FACILITATOR SUPERFAMILY MULTIDRUG TRANSPORTER MFSC"/>
    <property type="match status" value="1"/>
</dbReference>
<dbReference type="Proteomes" id="UP001206895">
    <property type="component" value="Unassembled WGS sequence"/>
</dbReference>
<dbReference type="InterPro" id="IPR011701">
    <property type="entry name" value="MFS"/>
</dbReference>
<protein>
    <submittedName>
        <fullName evidence="10">Drug resistance transporter, EmrB/QacA subfamily</fullName>
    </submittedName>
</protein>
<dbReference type="CDD" id="cd17321">
    <property type="entry name" value="MFS_MMR_MDR_like"/>
    <property type="match status" value="1"/>
</dbReference>
<reference evidence="10 11" key="1">
    <citation type="submission" date="2022-06" db="EMBL/GenBank/DDBJ databases">
        <title>Genomic Encyclopedia of Archaeal and Bacterial Type Strains, Phase II (KMG-II): from individual species to whole genera.</title>
        <authorList>
            <person name="Goeker M."/>
        </authorList>
    </citation>
    <scope>NUCLEOTIDE SEQUENCE [LARGE SCALE GENOMIC DNA]</scope>
    <source>
        <strain evidence="10 11">DSM 44693</strain>
    </source>
</reference>
<evidence type="ECO:0000256" key="4">
    <source>
        <dbReference type="ARBA" id="ARBA00022692"/>
    </source>
</evidence>
<keyword evidence="2" id="KW-0813">Transport</keyword>
<feature type="transmembrane region" description="Helical" evidence="8">
    <location>
        <begin position="183"/>
        <end position="205"/>
    </location>
</feature>
<keyword evidence="5 8" id="KW-1133">Transmembrane helix</keyword>
<feature type="transmembrane region" description="Helical" evidence="8">
    <location>
        <begin position="243"/>
        <end position="265"/>
    </location>
</feature>
<dbReference type="InterPro" id="IPR005829">
    <property type="entry name" value="Sugar_transporter_CS"/>
</dbReference>